<comment type="caution">
    <text evidence="9">The sequence shown here is derived from an EMBL/GenBank/DDBJ whole genome shotgun (WGS) entry which is preliminary data.</text>
</comment>
<feature type="transmembrane region" description="Helical" evidence="8">
    <location>
        <begin position="88"/>
        <end position="109"/>
    </location>
</feature>
<dbReference type="Pfam" id="PF02659">
    <property type="entry name" value="Mntp"/>
    <property type="match status" value="1"/>
</dbReference>
<evidence type="ECO:0000256" key="4">
    <source>
        <dbReference type="ARBA" id="ARBA00022989"/>
    </source>
</evidence>
<dbReference type="AlphaFoldDB" id="C0BYC7"/>
<dbReference type="InterPro" id="IPR003810">
    <property type="entry name" value="Mntp/YtaF"/>
</dbReference>
<keyword evidence="2 8" id="KW-1003">Cell membrane</keyword>
<feature type="transmembrane region" description="Helical" evidence="8">
    <location>
        <begin position="30"/>
        <end position="51"/>
    </location>
</feature>
<keyword evidence="5 8" id="KW-0406">Ion transport</keyword>
<evidence type="ECO:0000256" key="5">
    <source>
        <dbReference type="ARBA" id="ARBA00023065"/>
    </source>
</evidence>
<dbReference type="eggNOG" id="COG1971">
    <property type="taxonomic scope" value="Bacteria"/>
</dbReference>
<reference evidence="9" key="2">
    <citation type="submission" date="2013-06" db="EMBL/GenBank/DDBJ databases">
        <title>Draft genome sequence of Clostridium hylemonae (DSM 15053).</title>
        <authorList>
            <person name="Sudarsanam P."/>
            <person name="Ley R."/>
            <person name="Guruge J."/>
            <person name="Turnbaugh P.J."/>
            <person name="Mahowald M."/>
            <person name="Liep D."/>
            <person name="Gordon J."/>
        </authorList>
    </citation>
    <scope>NUCLEOTIDE SEQUENCE</scope>
    <source>
        <strain evidence="9">DSM 15053</strain>
    </source>
</reference>
<proteinExistence type="inferred from homology"/>
<sequence>MPRHILYFNIENFAYKRQKKERYGMALYELFIIAVGLSMDAFAVSVCKGLAMKKCTWTKAGVVGLYFGVFQAVMPFVGYLLGVQFKDVITSVDHWIAFVLLGIIGANMVREARTGCDSCGEEDESLDVRTMLGLAVATSIDALAVGVTFAFLRVSIVPAVSFIGVITFTISVAGVKIGNVFGTKYKSRAELAGGVILILMGCKILLSHLGLL</sequence>
<feature type="transmembrane region" description="Helical" evidence="8">
    <location>
        <begin position="191"/>
        <end position="211"/>
    </location>
</feature>
<dbReference type="HAMAP" id="MF_01521">
    <property type="entry name" value="MntP_pump"/>
    <property type="match status" value="1"/>
</dbReference>
<comment type="function">
    <text evidence="8">Probably functions as a manganese efflux pump.</text>
</comment>
<reference evidence="9" key="1">
    <citation type="submission" date="2009-02" db="EMBL/GenBank/DDBJ databases">
        <authorList>
            <person name="Fulton L."/>
            <person name="Clifton S."/>
            <person name="Fulton B."/>
            <person name="Xu J."/>
            <person name="Minx P."/>
            <person name="Pepin K.H."/>
            <person name="Johnson M."/>
            <person name="Bhonagiri V."/>
            <person name="Nash W.E."/>
            <person name="Mardis E.R."/>
            <person name="Wilson R.K."/>
        </authorList>
    </citation>
    <scope>NUCLEOTIDE SEQUENCE [LARGE SCALE GENOMIC DNA]</scope>
    <source>
        <strain evidence="9">DSM 15053</strain>
    </source>
</reference>
<evidence type="ECO:0000313" key="9">
    <source>
        <dbReference type="EMBL" id="EEG74855.1"/>
    </source>
</evidence>
<keyword evidence="10" id="KW-1185">Reference proteome</keyword>
<gene>
    <name evidence="8" type="primary">mntP</name>
    <name evidence="9" type="ORF">CLOHYLEM_04816</name>
</gene>
<keyword evidence="7 8" id="KW-0464">Manganese</keyword>
<evidence type="ECO:0000256" key="2">
    <source>
        <dbReference type="ARBA" id="ARBA00022475"/>
    </source>
</evidence>
<keyword evidence="3 8" id="KW-0812">Transmembrane</keyword>
<dbReference type="PANTHER" id="PTHR35529:SF1">
    <property type="entry name" value="MANGANESE EFFLUX PUMP MNTP-RELATED"/>
    <property type="match status" value="1"/>
</dbReference>
<protein>
    <recommendedName>
        <fullName evidence="8">Putative manganese efflux pump MntP</fullName>
    </recommendedName>
</protein>
<dbReference type="Proteomes" id="UP000004893">
    <property type="component" value="Unassembled WGS sequence"/>
</dbReference>
<keyword evidence="6 8" id="KW-0472">Membrane</keyword>
<dbReference type="EMBL" id="ABYI02000018">
    <property type="protein sequence ID" value="EEG74855.1"/>
    <property type="molecule type" value="Genomic_DNA"/>
</dbReference>
<comment type="subcellular location">
    <subcellularLocation>
        <location evidence="8">Cell membrane</location>
        <topology evidence="8">Multi-pass membrane protein</topology>
    </subcellularLocation>
</comment>
<feature type="transmembrane region" description="Helical" evidence="8">
    <location>
        <begin position="130"/>
        <end position="152"/>
    </location>
</feature>
<dbReference type="InterPro" id="IPR022929">
    <property type="entry name" value="Put_MntP"/>
</dbReference>
<dbReference type="STRING" id="553973.CLOHYLEM_04816"/>
<evidence type="ECO:0000256" key="3">
    <source>
        <dbReference type="ARBA" id="ARBA00022692"/>
    </source>
</evidence>
<feature type="transmembrane region" description="Helical" evidence="8">
    <location>
        <begin position="63"/>
        <end position="82"/>
    </location>
</feature>
<keyword evidence="1 8" id="KW-0813">Transport</keyword>
<name>C0BYC7_9FIRM</name>
<organism evidence="9 10">
    <name type="scientific">[Clostridium] hylemonae DSM 15053</name>
    <dbReference type="NCBI Taxonomy" id="553973"/>
    <lineage>
        <taxon>Bacteria</taxon>
        <taxon>Bacillati</taxon>
        <taxon>Bacillota</taxon>
        <taxon>Clostridia</taxon>
        <taxon>Lachnospirales</taxon>
        <taxon>Lachnospiraceae</taxon>
    </lineage>
</organism>
<evidence type="ECO:0000256" key="1">
    <source>
        <dbReference type="ARBA" id="ARBA00022448"/>
    </source>
</evidence>
<dbReference type="PANTHER" id="PTHR35529">
    <property type="entry name" value="MANGANESE EFFLUX PUMP MNTP-RELATED"/>
    <property type="match status" value="1"/>
</dbReference>
<dbReference type="GO" id="GO:0005384">
    <property type="term" value="F:manganese ion transmembrane transporter activity"/>
    <property type="evidence" value="ECO:0007669"/>
    <property type="project" value="UniProtKB-UniRule"/>
</dbReference>
<evidence type="ECO:0000313" key="10">
    <source>
        <dbReference type="Proteomes" id="UP000004893"/>
    </source>
</evidence>
<comment type="similarity">
    <text evidence="8">Belongs to the MntP (TC 9.B.29) family.</text>
</comment>
<feature type="transmembrane region" description="Helical" evidence="8">
    <location>
        <begin position="158"/>
        <end position="179"/>
    </location>
</feature>
<evidence type="ECO:0000256" key="8">
    <source>
        <dbReference type="HAMAP-Rule" id="MF_01521"/>
    </source>
</evidence>
<dbReference type="GO" id="GO:0005886">
    <property type="term" value="C:plasma membrane"/>
    <property type="evidence" value="ECO:0007669"/>
    <property type="project" value="UniProtKB-SubCell"/>
</dbReference>
<evidence type="ECO:0000256" key="6">
    <source>
        <dbReference type="ARBA" id="ARBA00023136"/>
    </source>
</evidence>
<evidence type="ECO:0000256" key="7">
    <source>
        <dbReference type="ARBA" id="ARBA00023211"/>
    </source>
</evidence>
<keyword evidence="4 8" id="KW-1133">Transmembrane helix</keyword>
<accession>C0BYC7</accession>
<dbReference type="HOGENOM" id="CLU_096410_3_0_9"/>